<dbReference type="SUPFAM" id="SSF53756">
    <property type="entry name" value="UDP-Glycosyltransferase/glycogen phosphorylase"/>
    <property type="match status" value="1"/>
</dbReference>
<accession>A0A319CY92</accession>
<dbReference type="Proteomes" id="UP000247810">
    <property type="component" value="Unassembled WGS sequence"/>
</dbReference>
<keyword evidence="7" id="KW-0328">Glycosyltransferase</keyword>
<dbReference type="AlphaFoldDB" id="A0A319CY92"/>
<reference evidence="9 10" key="1">
    <citation type="submission" date="2018-02" db="EMBL/GenBank/DDBJ databases">
        <title>The genomes of Aspergillus section Nigri reveals drivers in fungal speciation.</title>
        <authorList>
            <consortium name="DOE Joint Genome Institute"/>
            <person name="Vesth T.C."/>
            <person name="Nybo J."/>
            <person name="Theobald S."/>
            <person name="Brandl J."/>
            <person name="Frisvad J.C."/>
            <person name="Nielsen K.F."/>
            <person name="Lyhne E.K."/>
            <person name="Kogle M.E."/>
            <person name="Kuo A."/>
            <person name="Riley R."/>
            <person name="Clum A."/>
            <person name="Nolan M."/>
            <person name="Lipzen A."/>
            <person name="Salamov A."/>
            <person name="Henrissat B."/>
            <person name="Wiebenga A."/>
            <person name="De vries R.P."/>
            <person name="Grigoriev I.V."/>
            <person name="Mortensen U.H."/>
            <person name="Andersen M.R."/>
            <person name="Baker S.E."/>
        </authorList>
    </citation>
    <scope>NUCLEOTIDE SEQUENCE [LARGE SCALE GENOMIC DNA]</scope>
    <source>
        <strain evidence="9 10">CBS 707.79</strain>
    </source>
</reference>
<dbReference type="Gene3D" id="3.40.50.2000">
    <property type="entry name" value="Glycogen Phosphorylase B"/>
    <property type="match status" value="1"/>
</dbReference>
<dbReference type="Pfam" id="PF04101">
    <property type="entry name" value="Glyco_tran_28_C"/>
    <property type="match status" value="1"/>
</dbReference>
<dbReference type="InterPro" id="IPR007235">
    <property type="entry name" value="Glyco_trans_28_C"/>
</dbReference>
<gene>
    <name evidence="7" type="primary">ALG13</name>
    <name evidence="9" type="ORF">BO71DRAFT_402417</name>
</gene>
<evidence type="ECO:0000256" key="2">
    <source>
        <dbReference type="ARBA" id="ARBA00012614"/>
    </source>
</evidence>
<evidence type="ECO:0000256" key="6">
    <source>
        <dbReference type="ARBA" id="ARBA00048184"/>
    </source>
</evidence>
<proteinExistence type="inferred from homology"/>
<dbReference type="GO" id="GO:0043541">
    <property type="term" value="C:UDP-N-acetylglucosamine transferase complex"/>
    <property type="evidence" value="ECO:0007669"/>
    <property type="project" value="TreeGrafter"/>
</dbReference>
<evidence type="ECO:0000256" key="3">
    <source>
        <dbReference type="ARBA" id="ARBA00017468"/>
    </source>
</evidence>
<comment type="catalytic activity">
    <reaction evidence="6">
        <text>an N-acetyl-alpha-D-glucosaminyl-diphospho-di-trans,poly-cis-dolichol + UDP-N-acetyl-alpha-D-glucosamine = an N,N'-diacetylchitobiosyl-diphospho-di-trans,poly-cis-dolichol + UDP + H(+)</text>
        <dbReference type="Rhea" id="RHEA:23380"/>
        <dbReference type="Rhea" id="RHEA-COMP:19507"/>
        <dbReference type="Rhea" id="RHEA-COMP:19510"/>
        <dbReference type="ChEBI" id="CHEBI:15378"/>
        <dbReference type="ChEBI" id="CHEBI:57269"/>
        <dbReference type="ChEBI" id="CHEBI:57705"/>
        <dbReference type="ChEBI" id="CHEBI:58223"/>
        <dbReference type="ChEBI" id="CHEBI:58427"/>
        <dbReference type="EC" id="2.4.1.141"/>
    </reaction>
</comment>
<dbReference type="OrthoDB" id="20273at2759"/>
<keyword evidence="10" id="KW-1185">Reference proteome</keyword>
<protein>
    <recommendedName>
        <fullName evidence="3 7">UDP-N-acetylglucosamine transferase subunit ALG13</fullName>
        <ecNumber evidence="2 7">2.4.1.141</ecNumber>
    </recommendedName>
    <alternativeName>
        <fullName evidence="5 7">Asparagine-linked glycosylation protein 13</fullName>
    </alternativeName>
</protein>
<keyword evidence="7 9" id="KW-0808">Transferase</keyword>
<dbReference type="PANTHER" id="PTHR47043:SF1">
    <property type="entry name" value="UDP-N-ACETYLGLUCOSAMINE TRANSFERASE SUBUNIT ALG13"/>
    <property type="match status" value="1"/>
</dbReference>
<dbReference type="VEuPathDB" id="FungiDB:BO71DRAFT_402417"/>
<comment type="similarity">
    <text evidence="7">Belongs to the glycosyltransferase 28 family.</text>
</comment>
<name>A0A319CY92_9EURO</name>
<evidence type="ECO:0000256" key="5">
    <source>
        <dbReference type="ARBA" id="ARBA00032061"/>
    </source>
</evidence>
<dbReference type="GO" id="GO:0004577">
    <property type="term" value="F:N-acetylglucosaminyldiphosphodolichol N-acetylglucosaminyltransferase activity"/>
    <property type="evidence" value="ECO:0007669"/>
    <property type="project" value="UniProtKB-EC"/>
</dbReference>
<evidence type="ECO:0000256" key="7">
    <source>
        <dbReference type="RuleBase" id="RU362128"/>
    </source>
</evidence>
<dbReference type="STRING" id="1448320.A0A319CY92"/>
<dbReference type="GO" id="GO:0006488">
    <property type="term" value="P:dolichol-linked oligosaccharide biosynthetic process"/>
    <property type="evidence" value="ECO:0007669"/>
    <property type="project" value="TreeGrafter"/>
</dbReference>
<evidence type="ECO:0000259" key="8">
    <source>
        <dbReference type="Pfam" id="PF04101"/>
    </source>
</evidence>
<evidence type="ECO:0000256" key="4">
    <source>
        <dbReference type="ARBA" id="ARBA00024804"/>
    </source>
</evidence>
<evidence type="ECO:0000313" key="10">
    <source>
        <dbReference type="Proteomes" id="UP000247810"/>
    </source>
</evidence>
<evidence type="ECO:0000256" key="1">
    <source>
        <dbReference type="ARBA" id="ARBA00011198"/>
    </source>
</evidence>
<dbReference type="PANTHER" id="PTHR47043">
    <property type="entry name" value="UDP-N-ACETYLGLUCOSAMINE TRANSFERASE SUBUNIT ALG13"/>
    <property type="match status" value="1"/>
</dbReference>
<dbReference type="EMBL" id="KZ825993">
    <property type="protein sequence ID" value="PYH90196.1"/>
    <property type="molecule type" value="Genomic_DNA"/>
</dbReference>
<comment type="subunit">
    <text evidence="1 7">Heterodimer with ALG14 to form a functional enzyme.</text>
</comment>
<evidence type="ECO:0000313" key="9">
    <source>
        <dbReference type="EMBL" id="PYH90196.1"/>
    </source>
</evidence>
<dbReference type="InterPro" id="IPR052474">
    <property type="entry name" value="UDP-GlcNAc_transferase"/>
</dbReference>
<sequence length="209" mass="22914">MTAPLPVRSRPVPTKKVCFVTVGATASFHLLLQTIFKDDFLRALRRFGFTNLLVQYGKDGQSVWDDFLRRCPPHSEGRHGVSVEGFNFNPDGLDAEMRLARSNLSQGRDGGLVISHAGSGSILGAMRLGVPLVVVPNPTLKDNHQQELADELQQQGYVIASSCQNLAAAVGQGERLRAQMLAWPPVCSVSQRQQRSLEDVMSDELGFLD</sequence>
<dbReference type="EC" id="2.4.1.141" evidence="2 7"/>
<comment type="function">
    <text evidence="4 7">Involved in protein N-glycosylation. Essential for the second step of the dolichol-linked oligosaccharide pathway.</text>
</comment>
<feature type="domain" description="Glycosyl transferase family 28 C-terminal" evidence="8">
    <location>
        <begin position="112"/>
        <end position="164"/>
    </location>
</feature>
<keyword evidence="7" id="KW-0256">Endoplasmic reticulum</keyword>
<comment type="subcellular location">
    <subcellularLocation>
        <location evidence="7">Endoplasmic reticulum</location>
    </subcellularLocation>
</comment>
<organism evidence="9 10">
    <name type="scientific">Aspergillus ellipticus CBS 707.79</name>
    <dbReference type="NCBI Taxonomy" id="1448320"/>
    <lineage>
        <taxon>Eukaryota</taxon>
        <taxon>Fungi</taxon>
        <taxon>Dikarya</taxon>
        <taxon>Ascomycota</taxon>
        <taxon>Pezizomycotina</taxon>
        <taxon>Eurotiomycetes</taxon>
        <taxon>Eurotiomycetidae</taxon>
        <taxon>Eurotiales</taxon>
        <taxon>Aspergillaceae</taxon>
        <taxon>Aspergillus</taxon>
        <taxon>Aspergillus subgen. Circumdati</taxon>
    </lineage>
</organism>